<proteinExistence type="predicted"/>
<name>A0A0H5QWE8_9EUKA</name>
<evidence type="ECO:0000313" key="2">
    <source>
        <dbReference type="EMBL" id="CRZ06082.1"/>
    </source>
</evidence>
<dbReference type="AlphaFoldDB" id="A0A0H5QWE8"/>
<organism evidence="2">
    <name type="scientific">Spongospora subterranea</name>
    <dbReference type="NCBI Taxonomy" id="70186"/>
    <lineage>
        <taxon>Eukaryota</taxon>
        <taxon>Sar</taxon>
        <taxon>Rhizaria</taxon>
        <taxon>Endomyxa</taxon>
        <taxon>Phytomyxea</taxon>
        <taxon>Plasmodiophorida</taxon>
        <taxon>Plasmodiophoridae</taxon>
        <taxon>Spongospora</taxon>
    </lineage>
</organism>
<keyword evidence="1" id="KW-0472">Membrane</keyword>
<keyword evidence="1" id="KW-0812">Transmembrane</keyword>
<evidence type="ECO:0000256" key="1">
    <source>
        <dbReference type="SAM" id="Phobius"/>
    </source>
</evidence>
<reference evidence="2" key="1">
    <citation type="submission" date="2015-04" db="EMBL/GenBank/DDBJ databases">
        <title>The genome sequence of the plant pathogenic Rhizarian Plasmodiophora brassicae reveals insights in its biotrophic life cycle and the origin of chitin synthesis.</title>
        <authorList>
            <person name="Schwelm A."/>
            <person name="Fogelqvist J."/>
            <person name="Knaust A."/>
            <person name="Julke S."/>
            <person name="Lilja T."/>
            <person name="Dhandapani V."/>
            <person name="Bonilla-Rosso G."/>
            <person name="Karlsson M."/>
            <person name="Shevchenko A."/>
            <person name="Choi S.R."/>
            <person name="Kim H.G."/>
            <person name="Park J.Y."/>
            <person name="Lim Y.P."/>
            <person name="Ludwig-Muller J."/>
            <person name="Dixelius C."/>
        </authorList>
    </citation>
    <scope>NUCLEOTIDE SEQUENCE</scope>
    <source>
        <tissue evidence="2">Potato root galls</tissue>
    </source>
</reference>
<keyword evidence="1" id="KW-1133">Transmembrane helix</keyword>
<protein>
    <submittedName>
        <fullName evidence="2">Uncharacterized protein</fullName>
    </submittedName>
</protein>
<feature type="non-terminal residue" evidence="2">
    <location>
        <position position="1"/>
    </location>
</feature>
<feature type="transmembrane region" description="Helical" evidence="1">
    <location>
        <begin position="32"/>
        <end position="56"/>
    </location>
</feature>
<accession>A0A0H5QWE8</accession>
<sequence length="106" mass="11679">EKKKSTITGLSSGNFELGRNLSNGSLISSSKVFVFGTSIVLLIHTSFPFHFSWTYVHCILSSFCTSYPQVYMTNACSCCFTFGDTLQLDGWQLFVSIYGSCGLGFL</sequence>
<dbReference type="EMBL" id="HACM01005640">
    <property type="protein sequence ID" value="CRZ06082.1"/>
    <property type="molecule type" value="Transcribed_RNA"/>
</dbReference>